<protein>
    <submittedName>
        <fullName evidence="1">Uncharacterized protein</fullName>
    </submittedName>
</protein>
<dbReference type="AlphaFoldDB" id="A0A069DNN1"/>
<evidence type="ECO:0000313" key="1">
    <source>
        <dbReference type="EMBL" id="JAC85192.1"/>
    </source>
</evidence>
<name>A0A069DNN1_9HEMI</name>
<sequence length="68" mass="7742">MVQEEITYSSSSYLTSARTPEARKAGFEALNKYDNSKKIDGRNEEKTKYGAWGPIFKNPQHFASLHIC</sequence>
<reference evidence="1" key="1">
    <citation type="journal article" date="2015" name="J. Med. Entomol.">
        <title>A Deep Insight Into the Sialotranscriptome of the Chagas Disease Vector, Panstrongylus megistus (Hemiptera: Heteroptera).</title>
        <authorList>
            <person name="Ribeiro J.M."/>
            <person name="Schwarz A."/>
            <person name="Francischetti I.M."/>
        </authorList>
    </citation>
    <scope>NUCLEOTIDE SEQUENCE</scope>
    <source>
        <tissue evidence="1">Salivary glands</tissue>
    </source>
</reference>
<proteinExistence type="evidence at transcript level"/>
<dbReference type="EMBL" id="GBGD01003697">
    <property type="protein sequence ID" value="JAC85192.1"/>
    <property type="molecule type" value="mRNA"/>
</dbReference>
<accession>A0A069DNN1</accession>
<organism evidence="1">
    <name type="scientific">Panstrongylus megistus</name>
    <dbReference type="NCBI Taxonomy" id="65343"/>
    <lineage>
        <taxon>Eukaryota</taxon>
        <taxon>Metazoa</taxon>
        <taxon>Ecdysozoa</taxon>
        <taxon>Arthropoda</taxon>
        <taxon>Hexapoda</taxon>
        <taxon>Insecta</taxon>
        <taxon>Pterygota</taxon>
        <taxon>Neoptera</taxon>
        <taxon>Paraneoptera</taxon>
        <taxon>Hemiptera</taxon>
        <taxon>Heteroptera</taxon>
        <taxon>Panheteroptera</taxon>
        <taxon>Cimicomorpha</taxon>
        <taxon>Reduviidae</taxon>
        <taxon>Triatominae</taxon>
        <taxon>Panstrongylus</taxon>
    </lineage>
</organism>